<dbReference type="GO" id="GO:0005886">
    <property type="term" value="C:plasma membrane"/>
    <property type="evidence" value="ECO:0007669"/>
    <property type="project" value="UniProtKB-SubCell"/>
</dbReference>
<evidence type="ECO:0000313" key="12">
    <source>
        <dbReference type="Proteomes" id="UP000321901"/>
    </source>
</evidence>
<dbReference type="FunFam" id="3.40.50.300:FF:000134">
    <property type="entry name" value="Iron-enterobactin ABC transporter ATP-binding protein"/>
    <property type="match status" value="1"/>
</dbReference>
<evidence type="ECO:0000256" key="5">
    <source>
        <dbReference type="ARBA" id="ARBA00022741"/>
    </source>
</evidence>
<keyword evidence="9" id="KW-0472">Membrane</keyword>
<dbReference type="SUPFAM" id="SSF52540">
    <property type="entry name" value="P-loop containing nucleoside triphosphate hydrolases"/>
    <property type="match status" value="1"/>
</dbReference>
<dbReference type="PANTHER" id="PTHR42771">
    <property type="entry name" value="IRON(3+)-HYDROXAMATE IMPORT ATP-BINDING PROTEIN FHUC"/>
    <property type="match status" value="1"/>
</dbReference>
<dbReference type="EMBL" id="BJYL01000052">
    <property type="protein sequence ID" value="GEN84894.1"/>
    <property type="molecule type" value="Genomic_DNA"/>
</dbReference>
<keyword evidence="4" id="KW-0410">Iron transport</keyword>
<dbReference type="CDD" id="cd03214">
    <property type="entry name" value="ABC_Iron-Siderophores_B12_Hemin"/>
    <property type="match status" value="1"/>
</dbReference>
<evidence type="ECO:0000313" key="11">
    <source>
        <dbReference type="EMBL" id="GEN84894.1"/>
    </source>
</evidence>
<evidence type="ECO:0000256" key="9">
    <source>
        <dbReference type="ARBA" id="ARBA00023136"/>
    </source>
</evidence>
<dbReference type="InterPro" id="IPR051535">
    <property type="entry name" value="Siderophore_ABC-ATPase"/>
</dbReference>
<evidence type="ECO:0000256" key="2">
    <source>
        <dbReference type="ARBA" id="ARBA00022448"/>
    </source>
</evidence>
<keyword evidence="6 11" id="KW-0067">ATP-binding</keyword>
<dbReference type="RefSeq" id="WP_147060173.1">
    <property type="nucleotide sequence ID" value="NZ_BJYL01000052.1"/>
</dbReference>
<evidence type="ECO:0000256" key="8">
    <source>
        <dbReference type="ARBA" id="ARBA00023065"/>
    </source>
</evidence>
<dbReference type="PANTHER" id="PTHR42771:SF2">
    <property type="entry name" value="IRON(3+)-HYDROXAMATE IMPORT ATP-BINDING PROTEIN FHUC"/>
    <property type="match status" value="1"/>
</dbReference>
<dbReference type="Gene3D" id="3.40.50.300">
    <property type="entry name" value="P-loop containing nucleotide triphosphate hydrolases"/>
    <property type="match status" value="1"/>
</dbReference>
<accession>A0A511ZBS3</accession>
<evidence type="ECO:0000256" key="4">
    <source>
        <dbReference type="ARBA" id="ARBA00022496"/>
    </source>
</evidence>
<dbReference type="PROSITE" id="PS50893">
    <property type="entry name" value="ABC_TRANSPORTER_2"/>
    <property type="match status" value="1"/>
</dbReference>
<dbReference type="InterPro" id="IPR017871">
    <property type="entry name" value="ABC_transporter-like_CS"/>
</dbReference>
<protein>
    <submittedName>
        <fullName evidence="11">Iron-dicitrate ABC transporter ATP-binding protein</fullName>
    </submittedName>
</protein>
<evidence type="ECO:0000259" key="10">
    <source>
        <dbReference type="PROSITE" id="PS50893"/>
    </source>
</evidence>
<sequence length="267" mass="29530">MSNKHVFRVEGLVSGYENKTIIHGIDLEIPENKISVIIGANGCGKSTLLKTMAKLIKPTEGDITLNGKAINKYPSKQLARTVGILPQTPVVPDGITVADLVGRGRFPHQTLFSGWTKKDYEAVEDAMEFMNIIEFANLDIDELSGGQRQRVWIAMALAQQTDILFLDEPTTFLDITYQVEILDLLTNLNQKHGTTIVMVLHDINLSARYADHIFAVKDGKLIAEGKPADVLTSELVKNVFELDSVIIQDPVSATPLVIPKGRYYVND</sequence>
<evidence type="ECO:0000256" key="3">
    <source>
        <dbReference type="ARBA" id="ARBA00022475"/>
    </source>
</evidence>
<dbReference type="GO" id="GO:0006826">
    <property type="term" value="P:iron ion transport"/>
    <property type="evidence" value="ECO:0007669"/>
    <property type="project" value="UniProtKB-KW"/>
</dbReference>
<dbReference type="InterPro" id="IPR003593">
    <property type="entry name" value="AAA+_ATPase"/>
</dbReference>
<keyword evidence="5" id="KW-0547">Nucleotide-binding</keyword>
<comment type="subcellular location">
    <subcellularLocation>
        <location evidence="1">Cell membrane</location>
        <topology evidence="1">Peripheral membrane protein</topology>
    </subcellularLocation>
</comment>
<name>A0A511ZBS3_9BACL</name>
<dbReference type="Proteomes" id="UP000321901">
    <property type="component" value="Unassembled WGS sequence"/>
</dbReference>
<keyword evidence="2" id="KW-0813">Transport</keyword>
<dbReference type="AlphaFoldDB" id="A0A511ZBS3"/>
<dbReference type="SMART" id="SM00382">
    <property type="entry name" value="AAA"/>
    <property type="match status" value="1"/>
</dbReference>
<keyword evidence="12" id="KW-1185">Reference proteome</keyword>
<keyword evidence="8" id="KW-0406">Ion transport</keyword>
<feature type="domain" description="ABC transporter" evidence="10">
    <location>
        <begin position="7"/>
        <end position="243"/>
    </location>
</feature>
<keyword evidence="3" id="KW-1003">Cell membrane</keyword>
<gene>
    <name evidence="11" type="ORF">SLU01_32060</name>
</gene>
<organism evidence="11 12">
    <name type="scientific">Sporosarcina luteola</name>
    <dbReference type="NCBI Taxonomy" id="582850"/>
    <lineage>
        <taxon>Bacteria</taxon>
        <taxon>Bacillati</taxon>
        <taxon>Bacillota</taxon>
        <taxon>Bacilli</taxon>
        <taxon>Bacillales</taxon>
        <taxon>Caryophanaceae</taxon>
        <taxon>Sporosarcina</taxon>
    </lineage>
</organism>
<dbReference type="GO" id="GO:0016887">
    <property type="term" value="F:ATP hydrolysis activity"/>
    <property type="evidence" value="ECO:0007669"/>
    <property type="project" value="InterPro"/>
</dbReference>
<reference evidence="11 12" key="1">
    <citation type="submission" date="2019-07" db="EMBL/GenBank/DDBJ databases">
        <title>Whole genome shotgun sequence of Sporosarcina luteola NBRC 105378.</title>
        <authorList>
            <person name="Hosoyama A."/>
            <person name="Uohara A."/>
            <person name="Ohji S."/>
            <person name="Ichikawa N."/>
        </authorList>
    </citation>
    <scope>NUCLEOTIDE SEQUENCE [LARGE SCALE GENOMIC DNA]</scope>
    <source>
        <strain evidence="11 12">NBRC 105378</strain>
    </source>
</reference>
<dbReference type="InterPro" id="IPR027417">
    <property type="entry name" value="P-loop_NTPase"/>
</dbReference>
<evidence type="ECO:0000256" key="7">
    <source>
        <dbReference type="ARBA" id="ARBA00023004"/>
    </source>
</evidence>
<evidence type="ECO:0000256" key="6">
    <source>
        <dbReference type="ARBA" id="ARBA00022840"/>
    </source>
</evidence>
<dbReference type="Pfam" id="PF00005">
    <property type="entry name" value="ABC_tran"/>
    <property type="match status" value="1"/>
</dbReference>
<proteinExistence type="predicted"/>
<dbReference type="OrthoDB" id="9787851at2"/>
<dbReference type="GO" id="GO:0005524">
    <property type="term" value="F:ATP binding"/>
    <property type="evidence" value="ECO:0007669"/>
    <property type="project" value="UniProtKB-KW"/>
</dbReference>
<comment type="caution">
    <text evidence="11">The sequence shown here is derived from an EMBL/GenBank/DDBJ whole genome shotgun (WGS) entry which is preliminary data.</text>
</comment>
<dbReference type="InterPro" id="IPR003439">
    <property type="entry name" value="ABC_transporter-like_ATP-bd"/>
</dbReference>
<dbReference type="PROSITE" id="PS00211">
    <property type="entry name" value="ABC_TRANSPORTER_1"/>
    <property type="match status" value="1"/>
</dbReference>
<evidence type="ECO:0000256" key="1">
    <source>
        <dbReference type="ARBA" id="ARBA00004202"/>
    </source>
</evidence>
<keyword evidence="7" id="KW-0408">Iron</keyword>